<dbReference type="InterPro" id="IPR054353">
    <property type="entry name" value="IstA-like_C"/>
</dbReference>
<evidence type="ECO:0000313" key="2">
    <source>
        <dbReference type="EMBL" id="SFN58463.1"/>
    </source>
</evidence>
<dbReference type="EMBL" id="FOVK01000002">
    <property type="protein sequence ID" value="SFN58463.1"/>
    <property type="molecule type" value="Genomic_DNA"/>
</dbReference>
<name>A0A1I5A7Q7_9CLOT</name>
<dbReference type="RefSeq" id="WP_074911500.1">
    <property type="nucleotide sequence ID" value="NZ_FOVK01000002.1"/>
</dbReference>
<feature type="domain" description="Transposase for insertion sequence element IS21-like C-terminal" evidence="1">
    <location>
        <begin position="4"/>
        <end position="74"/>
    </location>
</feature>
<evidence type="ECO:0000313" key="3">
    <source>
        <dbReference type="Proteomes" id="UP000181899"/>
    </source>
</evidence>
<gene>
    <name evidence="2" type="ORF">SAMN04488695_102367</name>
</gene>
<dbReference type="AlphaFoldDB" id="A0A1I5A7Q7"/>
<dbReference type="Pfam" id="PF22483">
    <property type="entry name" value="Mu-transpos_C_2"/>
    <property type="match status" value="1"/>
</dbReference>
<dbReference type="PANTHER" id="PTHR35004">
    <property type="entry name" value="TRANSPOSASE RV3428C-RELATED"/>
    <property type="match status" value="1"/>
</dbReference>
<proteinExistence type="predicted"/>
<organism evidence="2 3">
    <name type="scientific">Proteiniclasticum ruminis</name>
    <dbReference type="NCBI Taxonomy" id="398199"/>
    <lineage>
        <taxon>Bacteria</taxon>
        <taxon>Bacillati</taxon>
        <taxon>Bacillota</taxon>
        <taxon>Clostridia</taxon>
        <taxon>Eubacteriales</taxon>
        <taxon>Clostridiaceae</taxon>
        <taxon>Proteiniclasticum</taxon>
    </lineage>
</organism>
<evidence type="ECO:0000259" key="1">
    <source>
        <dbReference type="Pfam" id="PF22483"/>
    </source>
</evidence>
<sequence>MLPLPQYPYEIAQWSKGKVQPNCHIAFQRKFYSVPFEYLGEEVEVQSTQTVIEILYHHQRIASHKRLWGKDTYSTIREHIPPDKIFFADWEYSKRQHNHLKRLISQAKFQYPNACIEDINYANDRKLDHEQILEIASCNYI</sequence>
<dbReference type="PANTHER" id="PTHR35004:SF8">
    <property type="entry name" value="TRANSPOSASE RV3428C-RELATED"/>
    <property type="match status" value="1"/>
</dbReference>
<reference evidence="2 3" key="1">
    <citation type="submission" date="2016-10" db="EMBL/GenBank/DDBJ databases">
        <authorList>
            <person name="de Groot N.N."/>
        </authorList>
    </citation>
    <scope>NUCLEOTIDE SEQUENCE [LARGE SCALE GENOMIC DNA]</scope>
    <source>
        <strain evidence="2 3">ML2</strain>
    </source>
</reference>
<keyword evidence="3" id="KW-1185">Reference proteome</keyword>
<protein>
    <recommendedName>
        <fullName evidence="1">Transposase for insertion sequence element IS21-like C-terminal domain-containing protein</fullName>
    </recommendedName>
</protein>
<accession>A0A1I5A7Q7</accession>
<dbReference type="Proteomes" id="UP000181899">
    <property type="component" value="Unassembled WGS sequence"/>
</dbReference>